<dbReference type="PANTHER" id="PTHR45713:SF8">
    <property type="entry name" value="SI:CH211-215K15.4"/>
    <property type="match status" value="1"/>
</dbReference>
<evidence type="ECO:0000313" key="12">
    <source>
        <dbReference type="Proteomes" id="UP001162483"/>
    </source>
</evidence>
<dbReference type="Gene3D" id="2.60.120.260">
    <property type="entry name" value="Galactose-binding domain-like"/>
    <property type="match status" value="1"/>
</dbReference>
<dbReference type="Pfam" id="PF22633">
    <property type="entry name" value="F5_F8_type_C_2"/>
    <property type="match status" value="1"/>
</dbReference>
<comment type="subcellular location">
    <subcellularLocation>
        <location evidence="2">Secreted</location>
    </subcellularLocation>
</comment>
<keyword evidence="9" id="KW-1015">Disulfide bond</keyword>
<evidence type="ECO:0000256" key="6">
    <source>
        <dbReference type="ARBA" id="ARBA00022723"/>
    </source>
</evidence>
<dbReference type="PANTHER" id="PTHR45713">
    <property type="entry name" value="FTP DOMAIN-CONTAINING PROTEIN"/>
    <property type="match status" value="1"/>
</dbReference>
<dbReference type="InterPro" id="IPR006585">
    <property type="entry name" value="FTP1"/>
</dbReference>
<reference evidence="11" key="1">
    <citation type="submission" date="2023-05" db="EMBL/GenBank/DDBJ databases">
        <authorList>
            <person name="Stuckert A."/>
        </authorList>
    </citation>
    <scope>NUCLEOTIDE SEQUENCE</scope>
</reference>
<dbReference type="InterPro" id="IPR008979">
    <property type="entry name" value="Galactose-bd-like_sf"/>
</dbReference>
<sequence>MVTRTQPSPMAPSCSCTHNDLSPWWRVDLLKPYSVAYITITNRGDCCGERLSGAEILVGNSLNDNGNDNPRCAVVTSVPTGGTQTFGCNGMVGRYVNIILRGKKRISSAV</sequence>
<comment type="similarity">
    <text evidence="3">Belongs to the fucolectin family.</text>
</comment>
<dbReference type="SMART" id="SM00607">
    <property type="entry name" value="FTP"/>
    <property type="match status" value="1"/>
</dbReference>
<organism evidence="11 12">
    <name type="scientific">Staurois parvus</name>
    <dbReference type="NCBI Taxonomy" id="386267"/>
    <lineage>
        <taxon>Eukaryota</taxon>
        <taxon>Metazoa</taxon>
        <taxon>Chordata</taxon>
        <taxon>Craniata</taxon>
        <taxon>Vertebrata</taxon>
        <taxon>Euteleostomi</taxon>
        <taxon>Amphibia</taxon>
        <taxon>Batrachia</taxon>
        <taxon>Anura</taxon>
        <taxon>Neobatrachia</taxon>
        <taxon>Ranoidea</taxon>
        <taxon>Ranidae</taxon>
        <taxon>Staurois</taxon>
    </lineage>
</organism>
<proteinExistence type="inferred from homology"/>
<keyword evidence="12" id="KW-1185">Reference proteome</keyword>
<keyword evidence="5" id="KW-0964">Secreted</keyword>
<evidence type="ECO:0000256" key="2">
    <source>
        <dbReference type="ARBA" id="ARBA00004613"/>
    </source>
</evidence>
<dbReference type="SUPFAM" id="SSF49785">
    <property type="entry name" value="Galactose-binding domain-like"/>
    <property type="match status" value="1"/>
</dbReference>
<evidence type="ECO:0000256" key="9">
    <source>
        <dbReference type="ARBA" id="ARBA00023157"/>
    </source>
</evidence>
<evidence type="ECO:0000256" key="8">
    <source>
        <dbReference type="ARBA" id="ARBA00022837"/>
    </source>
</evidence>
<evidence type="ECO:0000259" key="10">
    <source>
        <dbReference type="SMART" id="SM00607"/>
    </source>
</evidence>
<gene>
    <name evidence="11" type="ORF">SPARVUS_LOCUS2664994</name>
</gene>
<evidence type="ECO:0000313" key="11">
    <source>
        <dbReference type="EMBL" id="CAI9545486.1"/>
    </source>
</evidence>
<evidence type="ECO:0000256" key="1">
    <source>
        <dbReference type="ARBA" id="ARBA00002219"/>
    </source>
</evidence>
<keyword evidence="7" id="KW-0430">Lectin</keyword>
<evidence type="ECO:0000256" key="4">
    <source>
        <dbReference type="ARBA" id="ARBA00011233"/>
    </source>
</evidence>
<comment type="caution">
    <text evidence="11">The sequence shown here is derived from an EMBL/GenBank/DDBJ whole genome shotgun (WGS) entry which is preliminary data.</text>
</comment>
<protein>
    <recommendedName>
        <fullName evidence="10">Fucolectin tachylectin-4 pentraxin-1 domain-containing protein</fullName>
    </recommendedName>
</protein>
<dbReference type="EMBL" id="CATNWA010003486">
    <property type="protein sequence ID" value="CAI9545486.1"/>
    <property type="molecule type" value="Genomic_DNA"/>
</dbReference>
<comment type="subunit">
    <text evidence="4">Homotrimer.</text>
</comment>
<keyword evidence="8" id="KW-0106">Calcium</keyword>
<feature type="domain" description="Fucolectin tachylectin-4 pentraxin-1" evidence="10">
    <location>
        <begin position="5"/>
        <end position="110"/>
    </location>
</feature>
<name>A0ABN9BD09_9NEOB</name>
<evidence type="ECO:0000256" key="7">
    <source>
        <dbReference type="ARBA" id="ARBA00022734"/>
    </source>
</evidence>
<keyword evidence="6" id="KW-0479">Metal-binding</keyword>
<evidence type="ECO:0000256" key="3">
    <source>
        <dbReference type="ARBA" id="ARBA00010147"/>
    </source>
</evidence>
<comment type="function">
    <text evidence="1">Acts as a defensive agent. Recognizes blood group fucosylated oligosaccharides including A, B, H and Lewis B-type antigens. Does not recognize Lewis A antigen and has low affinity for monovalent haptens.</text>
</comment>
<evidence type="ECO:0000256" key="5">
    <source>
        <dbReference type="ARBA" id="ARBA00022525"/>
    </source>
</evidence>
<dbReference type="InterPro" id="IPR051941">
    <property type="entry name" value="BG_Antigen-Binding_Lectin"/>
</dbReference>
<accession>A0ABN9BD09</accession>
<dbReference type="Proteomes" id="UP001162483">
    <property type="component" value="Unassembled WGS sequence"/>
</dbReference>